<organism evidence="1 2">
    <name type="scientific">Actinomadura hallensis</name>
    <dbReference type="NCBI Taxonomy" id="337895"/>
    <lineage>
        <taxon>Bacteria</taxon>
        <taxon>Bacillati</taxon>
        <taxon>Actinomycetota</taxon>
        <taxon>Actinomycetes</taxon>
        <taxon>Streptosporangiales</taxon>
        <taxon>Thermomonosporaceae</taxon>
        <taxon>Actinomadura</taxon>
    </lineage>
</organism>
<gene>
    <name evidence="1" type="ORF">FHX41_4794</name>
</gene>
<dbReference type="AlphaFoldDB" id="A0A543IKE5"/>
<comment type="caution">
    <text evidence="1">The sequence shown here is derived from an EMBL/GenBank/DDBJ whole genome shotgun (WGS) entry which is preliminary data.</text>
</comment>
<dbReference type="EMBL" id="VFPO01000001">
    <property type="protein sequence ID" value="TQM71044.1"/>
    <property type="molecule type" value="Genomic_DNA"/>
</dbReference>
<proteinExistence type="predicted"/>
<evidence type="ECO:0000313" key="2">
    <source>
        <dbReference type="Proteomes" id="UP000316706"/>
    </source>
</evidence>
<name>A0A543IKE5_9ACTN</name>
<keyword evidence="2" id="KW-1185">Reference proteome</keyword>
<dbReference type="Proteomes" id="UP000316706">
    <property type="component" value="Unassembled WGS sequence"/>
</dbReference>
<protein>
    <recommendedName>
        <fullName evidence="3">DUF3558 domain-containing protein</fullName>
    </recommendedName>
</protein>
<sequence>MVQRPSEPFHRIYSTPEPPSQIRVARLLKPVAVVAALAAAGALGFLVVPDADRGGGGEKAAALGHLHGDRGEQASSAPMVTKLPSPCATVSEATVEQALPKAKRRQDGNSTLTTCTYSEGSRWLRVEARLYTPDNTATPVQDAASRYDERWAQAQSTPLERTIRLEPHRGVGDEAYRWFRTEGGPDVVGEVTARTRNAVLTVSYGERVPDEGERYEREHAILGRAAAVAREVVTALNRF</sequence>
<evidence type="ECO:0000313" key="1">
    <source>
        <dbReference type="EMBL" id="TQM71044.1"/>
    </source>
</evidence>
<accession>A0A543IKE5</accession>
<evidence type="ECO:0008006" key="3">
    <source>
        <dbReference type="Google" id="ProtNLM"/>
    </source>
</evidence>
<dbReference type="RefSeq" id="WP_141972319.1">
    <property type="nucleotide sequence ID" value="NZ_VFPO01000001.1"/>
</dbReference>
<reference evidence="1 2" key="1">
    <citation type="submission" date="2019-06" db="EMBL/GenBank/DDBJ databases">
        <title>Sequencing the genomes of 1000 actinobacteria strains.</title>
        <authorList>
            <person name="Klenk H.-P."/>
        </authorList>
    </citation>
    <scope>NUCLEOTIDE SEQUENCE [LARGE SCALE GENOMIC DNA]</scope>
    <source>
        <strain evidence="1 2">DSM 45043</strain>
    </source>
</reference>
<dbReference type="OrthoDB" id="3480616at2"/>